<gene>
    <name evidence="2" type="primary">109539955</name>
</gene>
<dbReference type="PRINTS" id="PR00069">
    <property type="entry name" value="ALDKETRDTASE"/>
</dbReference>
<dbReference type="Gene3D" id="3.20.20.100">
    <property type="entry name" value="NADP-dependent oxidoreductase domain"/>
    <property type="match status" value="1"/>
</dbReference>
<dbReference type="GO" id="GO:0010349">
    <property type="term" value="F:L-galactose dehydrogenase activity"/>
    <property type="evidence" value="ECO:0007669"/>
    <property type="project" value="InterPro"/>
</dbReference>
<dbReference type="FunFam" id="3.20.20.100:FF:000011">
    <property type="entry name" value="Aldo/keto reductase"/>
    <property type="match status" value="1"/>
</dbReference>
<dbReference type="CDD" id="cd19163">
    <property type="entry name" value="AKR_galDH"/>
    <property type="match status" value="1"/>
</dbReference>
<dbReference type="SUPFAM" id="SSF51430">
    <property type="entry name" value="NAD(P)-linked oxidoreductase"/>
    <property type="match status" value="1"/>
</dbReference>
<dbReference type="InterPro" id="IPR023210">
    <property type="entry name" value="NADP_OxRdtase_dom"/>
</dbReference>
<dbReference type="EnsemblMetazoa" id="XM_019908034.1">
    <property type="protein sequence ID" value="XP_019763593.1"/>
    <property type="gene ID" value="LOC109539955"/>
</dbReference>
<dbReference type="KEGG" id="dpa:109539955"/>
<evidence type="ECO:0000313" key="3">
    <source>
        <dbReference type="Proteomes" id="UP000019118"/>
    </source>
</evidence>
<organism evidence="2 3">
    <name type="scientific">Dendroctonus ponderosae</name>
    <name type="common">Mountain pine beetle</name>
    <dbReference type="NCBI Taxonomy" id="77166"/>
    <lineage>
        <taxon>Eukaryota</taxon>
        <taxon>Metazoa</taxon>
        <taxon>Ecdysozoa</taxon>
        <taxon>Arthropoda</taxon>
        <taxon>Hexapoda</taxon>
        <taxon>Insecta</taxon>
        <taxon>Pterygota</taxon>
        <taxon>Neoptera</taxon>
        <taxon>Endopterygota</taxon>
        <taxon>Coleoptera</taxon>
        <taxon>Polyphaga</taxon>
        <taxon>Cucujiformia</taxon>
        <taxon>Curculionidae</taxon>
        <taxon>Scolytinae</taxon>
        <taxon>Dendroctonus</taxon>
    </lineage>
</organism>
<dbReference type="Proteomes" id="UP000019118">
    <property type="component" value="Unassembled WGS sequence"/>
</dbReference>
<dbReference type="PANTHER" id="PTHR42686">
    <property type="entry name" value="GH17980P-RELATED"/>
    <property type="match status" value="1"/>
</dbReference>
<dbReference type="GO" id="GO:0005829">
    <property type="term" value="C:cytosol"/>
    <property type="evidence" value="ECO:0007669"/>
    <property type="project" value="TreeGrafter"/>
</dbReference>
<keyword evidence="3" id="KW-1185">Reference proteome</keyword>
<dbReference type="Pfam" id="PF00248">
    <property type="entry name" value="Aldo_ket_red"/>
    <property type="match status" value="1"/>
</dbReference>
<dbReference type="AlphaFoldDB" id="A0AAR5PRG0"/>
<dbReference type="PANTHER" id="PTHR42686:SF1">
    <property type="entry name" value="GH17980P-RELATED"/>
    <property type="match status" value="1"/>
</dbReference>
<sequence>MSINKRAIHKYIRLFWCISRDKVPKIRLQYKFIQFSEMSLPETYVHGFHDEALVREMPWHPLGNTGMQVSRIALGAGGFSYFYGDYDIEECKRTIYEAIKNGVNFIDTAPWYGHGESEKVLGQCLQGIPREAYYVATKVGRYEKEVAKMFDFSVERTRRSINESLERLKLNYVDLLQVHDVEFAPSMDVVLNETLPTVKEIVNSGKAEHIGITGYPVGVLKECIEKSKVPIETVLSYCRSTMIDYTLNEYLPFFKSKGIGVINAAVNSMGLLTNNGPPGWHPATDSIKDVCKEASDYCKDRDVELGKLAVYHGLNNSDVVLIGMNNRKLLEYNLDVLKNGINEKEQKVYDDVLQILAKLPANSQWENVELERFRKPQI</sequence>
<proteinExistence type="predicted"/>
<name>A0AAR5PRG0_DENPD</name>
<feature type="domain" description="NADP-dependent oxidoreductase" evidence="1">
    <location>
        <begin position="72"/>
        <end position="348"/>
    </location>
</feature>
<accession>A0AAR5PRG0</accession>
<evidence type="ECO:0000313" key="2">
    <source>
        <dbReference type="EnsemblMetazoa" id="XP_019763593.1"/>
    </source>
</evidence>
<dbReference type="InterPro" id="IPR044479">
    <property type="entry name" value="LGALDH-like"/>
</dbReference>
<evidence type="ECO:0000259" key="1">
    <source>
        <dbReference type="Pfam" id="PF00248"/>
    </source>
</evidence>
<dbReference type="InterPro" id="IPR020471">
    <property type="entry name" value="AKR"/>
</dbReference>
<dbReference type="InterPro" id="IPR036812">
    <property type="entry name" value="NAD(P)_OxRdtase_dom_sf"/>
</dbReference>
<reference evidence="3" key="1">
    <citation type="journal article" date="2013" name="Genome Biol.">
        <title>Draft genome of the mountain pine beetle, Dendroctonus ponderosae Hopkins, a major forest pest.</title>
        <authorList>
            <person name="Keeling C.I."/>
            <person name="Yuen M.M."/>
            <person name="Liao N.Y."/>
            <person name="Docking T.R."/>
            <person name="Chan S.K."/>
            <person name="Taylor G.A."/>
            <person name="Palmquist D.L."/>
            <person name="Jackman S.D."/>
            <person name="Nguyen A."/>
            <person name="Li M."/>
            <person name="Henderson H."/>
            <person name="Janes J.K."/>
            <person name="Zhao Y."/>
            <person name="Pandoh P."/>
            <person name="Moore R."/>
            <person name="Sperling F.A."/>
            <person name="Huber D.P."/>
            <person name="Birol I."/>
            <person name="Jones S.J."/>
            <person name="Bohlmann J."/>
        </authorList>
    </citation>
    <scope>NUCLEOTIDE SEQUENCE</scope>
</reference>
<reference evidence="2" key="2">
    <citation type="submission" date="2024-08" db="UniProtKB">
        <authorList>
            <consortium name="EnsemblMetazoa"/>
        </authorList>
    </citation>
    <scope>IDENTIFICATION</scope>
</reference>
<protein>
    <recommendedName>
        <fullName evidence="1">NADP-dependent oxidoreductase domain-containing protein</fullName>
    </recommendedName>
</protein>